<dbReference type="Proteomes" id="UP000815677">
    <property type="component" value="Unassembled WGS sequence"/>
</dbReference>
<proteinExistence type="predicted"/>
<organism evidence="7 8">
    <name type="scientific">Mycena chlorophos</name>
    <name type="common">Agaric fungus</name>
    <name type="synonym">Agaricus chlorophos</name>
    <dbReference type="NCBI Taxonomy" id="658473"/>
    <lineage>
        <taxon>Eukaryota</taxon>
        <taxon>Fungi</taxon>
        <taxon>Dikarya</taxon>
        <taxon>Basidiomycota</taxon>
        <taxon>Agaricomycotina</taxon>
        <taxon>Agaricomycetes</taxon>
        <taxon>Agaricomycetidae</taxon>
        <taxon>Agaricales</taxon>
        <taxon>Marasmiineae</taxon>
        <taxon>Mycenaceae</taxon>
        <taxon>Mycena</taxon>
    </lineage>
</organism>
<dbReference type="PRINTS" id="PR01241">
    <property type="entry name" value="GPROTEINAFNG"/>
</dbReference>
<gene>
    <name evidence="7" type="ORF">MCHLO_03652</name>
</gene>
<evidence type="ECO:0000256" key="6">
    <source>
        <dbReference type="SAM" id="SignalP"/>
    </source>
</evidence>
<sequence length="520" mass="58810">MLRRRSLWSPWLDCAAVVSLSDLAGSANISTGPLQRSSVLGDNHSIRRQRSTVGTRCSRSDLWTLVVPRPSFASISTMLPRRRHMERRCALGAVPRRDGGQGWMILSRTEWDGREMLVQAWSSVDVASLADSIFIRHNARTTATVPLGSSKMGACLSAPEGPDGATTSVTERDRQLHRQAEKELKEAKAKMANQVKVLLLGSGDSGKSTILKQMRLIHARPFTSQEKEYFRQLVFDNLTRGLKYTIEVLPDLDLEPPEELDEDIALIESAKDLGDGEIFPPHFQAPLQRLWDADVIKQAWKRGNEAALPENLQYFFTDLPRLFDPQYVPTESDIVHTRARTIGITETTFKLREHEMLMVDVGGQKSERRKWIHCFQDVTSILFLVSLSGYDQCLVEDRDANQMQDAMTIWDSICHSQWFKQTSIILFLNKDDLFQQKIKTSPIKTFFPDFEGELGNAAAGREYFKKRFGRLAQKAGRTSDRQREVYIHTTTATDTELLRVVMAAVEDIIVRGNLEGAGLI</sequence>
<name>A0ABQ0L4N0_MYCCL</name>
<evidence type="ECO:0000256" key="4">
    <source>
        <dbReference type="ARBA" id="ARBA00023224"/>
    </source>
</evidence>
<keyword evidence="8" id="KW-1185">Reference proteome</keyword>
<keyword evidence="6" id="KW-0732">Signal</keyword>
<evidence type="ECO:0000256" key="2">
    <source>
        <dbReference type="ARBA" id="ARBA00022741"/>
    </source>
</evidence>
<dbReference type="InterPro" id="IPR001019">
    <property type="entry name" value="Gprotein_alpha_su"/>
</dbReference>
<dbReference type="SUPFAM" id="SSF52540">
    <property type="entry name" value="P-loop containing nucleoside triphosphate hydrolases"/>
    <property type="match status" value="1"/>
</dbReference>
<accession>A0ABQ0L4N0</accession>
<dbReference type="SUPFAM" id="SSF47895">
    <property type="entry name" value="Transducin (alpha subunit), insertion domain"/>
    <property type="match status" value="1"/>
</dbReference>
<dbReference type="Gene3D" id="1.10.400.10">
    <property type="entry name" value="GI Alpha 1, domain 2-like"/>
    <property type="match status" value="1"/>
</dbReference>
<dbReference type="EMBL" id="DF842145">
    <property type="protein sequence ID" value="GAT46112.1"/>
    <property type="molecule type" value="Genomic_DNA"/>
</dbReference>
<dbReference type="CDD" id="cd00066">
    <property type="entry name" value="G-alpha"/>
    <property type="match status" value="1"/>
</dbReference>
<keyword evidence="4" id="KW-0807">Transducer</keyword>
<dbReference type="PROSITE" id="PS51882">
    <property type="entry name" value="G_ALPHA"/>
    <property type="match status" value="1"/>
</dbReference>
<keyword evidence="2" id="KW-0547">Nucleotide-binding</keyword>
<evidence type="ECO:0000256" key="1">
    <source>
        <dbReference type="ARBA" id="ARBA00022723"/>
    </source>
</evidence>
<feature type="chain" id="PRO_5047086326" evidence="6">
    <location>
        <begin position="27"/>
        <end position="520"/>
    </location>
</feature>
<evidence type="ECO:0000256" key="5">
    <source>
        <dbReference type="SAM" id="Coils"/>
    </source>
</evidence>
<dbReference type="InterPro" id="IPR027417">
    <property type="entry name" value="P-loop_NTPase"/>
</dbReference>
<evidence type="ECO:0000256" key="3">
    <source>
        <dbReference type="ARBA" id="ARBA00023134"/>
    </source>
</evidence>
<reference evidence="7" key="1">
    <citation type="submission" date="2014-09" db="EMBL/GenBank/DDBJ databases">
        <title>Genome sequence of the luminous mushroom Mycena chlorophos for searching fungal bioluminescence genes.</title>
        <authorList>
            <person name="Tanaka Y."/>
            <person name="Kasuga D."/>
            <person name="Oba Y."/>
            <person name="Hase S."/>
            <person name="Sato K."/>
            <person name="Oba Y."/>
            <person name="Sakakibara Y."/>
        </authorList>
    </citation>
    <scope>NUCLEOTIDE SEQUENCE</scope>
</reference>
<evidence type="ECO:0000313" key="7">
    <source>
        <dbReference type="EMBL" id="GAT46112.1"/>
    </source>
</evidence>
<keyword evidence="1" id="KW-0479">Metal-binding</keyword>
<dbReference type="Pfam" id="PF00503">
    <property type="entry name" value="G-alpha"/>
    <property type="match status" value="1"/>
</dbReference>
<dbReference type="InterPro" id="IPR011025">
    <property type="entry name" value="GproteinA_insert"/>
</dbReference>
<dbReference type="PRINTS" id="PR00318">
    <property type="entry name" value="GPROTEINA"/>
</dbReference>
<feature type="signal peptide" evidence="6">
    <location>
        <begin position="1"/>
        <end position="26"/>
    </location>
</feature>
<dbReference type="PANTHER" id="PTHR10218">
    <property type="entry name" value="GTP-BINDING PROTEIN ALPHA SUBUNIT"/>
    <property type="match status" value="1"/>
</dbReference>
<protein>
    <submittedName>
        <fullName evidence="7">Uncharacterized protein</fullName>
    </submittedName>
</protein>
<evidence type="ECO:0000313" key="8">
    <source>
        <dbReference type="Proteomes" id="UP000815677"/>
    </source>
</evidence>
<dbReference type="PANTHER" id="PTHR10218:SF242">
    <property type="entry name" value="GUANINE NUCLEOTIDE-BINDING PROTEIN ALPHA-1 SUBUNIT"/>
    <property type="match status" value="1"/>
</dbReference>
<keyword evidence="3" id="KW-0342">GTP-binding</keyword>
<dbReference type="InterPro" id="IPR002975">
    <property type="entry name" value="Fungi_Gprotein_alpha"/>
</dbReference>
<feature type="coiled-coil region" evidence="5">
    <location>
        <begin position="170"/>
        <end position="197"/>
    </location>
</feature>
<keyword evidence="5" id="KW-0175">Coiled coil</keyword>
<dbReference type="SMART" id="SM00275">
    <property type="entry name" value="G_alpha"/>
    <property type="match status" value="1"/>
</dbReference>
<dbReference type="Gene3D" id="3.40.50.300">
    <property type="entry name" value="P-loop containing nucleotide triphosphate hydrolases"/>
    <property type="match status" value="1"/>
</dbReference>